<dbReference type="STRING" id="6832.A0A553NUB0"/>
<dbReference type="EMBL" id="VCGU01000010">
    <property type="protein sequence ID" value="TRY69030.1"/>
    <property type="molecule type" value="Genomic_DNA"/>
</dbReference>
<dbReference type="SUPFAM" id="SSF52047">
    <property type="entry name" value="RNI-like"/>
    <property type="match status" value="1"/>
</dbReference>
<evidence type="ECO:0000256" key="7">
    <source>
        <dbReference type="SAM" id="SignalP"/>
    </source>
</evidence>
<dbReference type="SUPFAM" id="SSF52058">
    <property type="entry name" value="L domain-like"/>
    <property type="match status" value="3"/>
</dbReference>
<dbReference type="Pfam" id="PF13855">
    <property type="entry name" value="LRR_8"/>
    <property type="match status" value="7"/>
</dbReference>
<feature type="chain" id="PRO_5021769808" description="LRRCT domain-containing protein" evidence="7">
    <location>
        <begin position="23"/>
        <end position="1706"/>
    </location>
</feature>
<organism evidence="9 10">
    <name type="scientific">Tigriopus californicus</name>
    <name type="common">Marine copepod</name>
    <dbReference type="NCBI Taxonomy" id="6832"/>
    <lineage>
        <taxon>Eukaryota</taxon>
        <taxon>Metazoa</taxon>
        <taxon>Ecdysozoa</taxon>
        <taxon>Arthropoda</taxon>
        <taxon>Crustacea</taxon>
        <taxon>Multicrustacea</taxon>
        <taxon>Hexanauplia</taxon>
        <taxon>Copepoda</taxon>
        <taxon>Harpacticoida</taxon>
        <taxon>Harpacticidae</taxon>
        <taxon>Tigriopus</taxon>
    </lineage>
</organism>
<dbReference type="InterPro" id="IPR015915">
    <property type="entry name" value="Kelch-typ_b-propeller"/>
</dbReference>
<accession>A0A553NUB0</accession>
<feature type="transmembrane region" description="Helical" evidence="6">
    <location>
        <begin position="1215"/>
        <end position="1238"/>
    </location>
</feature>
<dbReference type="Pfam" id="PF13516">
    <property type="entry name" value="LRR_6"/>
    <property type="match status" value="1"/>
</dbReference>
<protein>
    <recommendedName>
        <fullName evidence="8">LRRCT domain-containing protein</fullName>
    </recommendedName>
</protein>
<keyword evidence="6" id="KW-0812">Transmembrane</keyword>
<dbReference type="InterPro" id="IPR000483">
    <property type="entry name" value="Cys-rich_flank_reg_C"/>
</dbReference>
<feature type="region of interest" description="Disordered" evidence="5">
    <location>
        <begin position="1176"/>
        <end position="1206"/>
    </location>
</feature>
<dbReference type="InterPro" id="IPR003591">
    <property type="entry name" value="Leu-rich_rpt_typical-subtyp"/>
</dbReference>
<dbReference type="InterPro" id="IPR006652">
    <property type="entry name" value="Kelch_1"/>
</dbReference>
<keyword evidence="2" id="KW-0433">Leucine-rich repeat</keyword>
<feature type="signal peptide" evidence="7">
    <location>
        <begin position="1"/>
        <end position="22"/>
    </location>
</feature>
<keyword evidence="10" id="KW-1185">Reference proteome</keyword>
<evidence type="ECO:0000313" key="10">
    <source>
        <dbReference type="Proteomes" id="UP000318571"/>
    </source>
</evidence>
<proteinExistence type="predicted"/>
<dbReference type="FunFam" id="3.80.10.10:FF:001164">
    <property type="entry name" value="GH01279p"/>
    <property type="match status" value="1"/>
</dbReference>
<dbReference type="Proteomes" id="UP000318571">
    <property type="component" value="Chromosome 1"/>
</dbReference>
<dbReference type="InterPro" id="IPR001611">
    <property type="entry name" value="Leu-rich_rpt"/>
</dbReference>
<dbReference type="SMART" id="SM00365">
    <property type="entry name" value="LRR_SD22"/>
    <property type="match status" value="13"/>
</dbReference>
<sequence>MRLSRGLSMALLGVMVLSVATSIEIPCPEFHPRLNYPCQCGLNDINATRINCDGSVFVEFPLLPYRFYIQEFSQRHAGIQTLGAQLFTASDLPLVRVDFSYNQIRRLTERLFDGVEDTIEVIQLGHNLLGDNLNPVFSSGEFQNLEFLRVLDLSYNQLTEIEEGLLEGCTNLKDLRLDGNFLKTVPTNVLLGPDSLQNLQLQDNQIEILTPTVFRTQPKLLSVNLTNNVISDVQSGTFANMTRLVRLILTRNRIKTLKEGSLGELTNLVELDLSFNLLDQIPVQGLKNLESLKFLNLASNQIRSIKEADMQFLSSLEYLDLSRNLIGEIMPGTFLGMDRLKGLDFSINVIEDDAFEGLDTLEYLDMSDNKILALPAAALARLTNLKRLKVDYNRIGAITEELLSSIPMLEELSLAYNIIHDIPIGTFASLDNLKILNLFGNKLSVLAPETFEGIENTLEYLDAGFNVIEEVGEISFPFLKYLNLEQNRLVNIDGAFNLLGSLQVLEIQGNMIEDLSIATFMGMDNLISLDVSRNKIKMLKSNVFENTYLNEVNLSRNALKELTKDTFRDLSILEVLDLSHNKLIGINNGAFDNIPRLKKLYLNDNKLSSYKGDFFQNMGNDTDLHTLDLSGNALTYLYPESFVYHPQLKVVSFSRNQFSFFPTQFIKGLIYLEELALDANIIKTVDDEDFANLPKLKTLDLSHNEIESVSETAFQNSSQLQYIHMSHNKINELKSDTFLGTIRLNLDLSHNNLSFMSKGIFDRPKVMMLQSLDLSSNAFEKVPVDVLQSQYFFLDTLKISHNQISDIPSDANVLVNIKEIDLSFNPLTEESINNVLNEPKTVRELNMAGTGILTVPVLETPFLTHLNLSHNKISVLNEEILGKPSLESLDVSNNEIPNLSFGLTSAWPQQKDLKYLDVSANPITYIIKGDFNYLDSLTVLKMNNLVKCTKVERGAFANIRALRQLEMNGLPKVLFMDIKGILQNFDTLETVKVELKEPLVGDHLSPAYTPRLKNLGISGSKVKNIAIGALAGLRSQKIAIEIHDTQINNIPTALFFPVPMSARIDLDVKDSKLSSLGPQLLNTLDSKQRHIRLSGLSSNPVFCDCNARALHRWLQDKIGSGEVYGDLGDVRCAAPDPLAGKLLAELPTEELTCEGRTTTTTTELEFLTERVTTTPEPDIITGADDEPPSTTKAPIRTRPTREPLPKTASPYNMDALIIGIVGGVVAFIAIIIIIICIVRLRLTDSQYRGGPLAGPLALRAQGKCTCLKPVPPTIYGAPSTIGTNGYLSYPSTPVPPHHGTLALTWNGTGPGNSGTINSQKMLPPPAPSLHGSNFGTVGAHSYLSAGTIVSRGSQHGATLASFPGTYQPGYPTTPYYVTFPAEDSDDFHQYQIIINMQVLAPALLVLLGLAIQIQANLVVIGGSPDAAQFLSSVEIVTPTGSCAGNIPDFPVPIHSLVGTFLESSQEIMACGGMVEGNELPQTGDCYKYNFELQQWSPSEPLLSPRSSSTIAKANGKIYVIGGEQGSYVLDTVESYDETSETWSEEIAIPAKLKNPCAVGLSDGRILLSGGSGGTPNGAFLYHPESNEWEATQPSTFGRADHSCMLYNYEGSEGVLIAAGQSTPLATNQVEFFDPSTSEWTTLEPMLGTRFGQEMGNLEALPTVIGGYFNAPISQYDGIAWLDREDLALKTARSWFGLIEVPSDLVN</sequence>
<keyword evidence="3 7" id="KW-0732">Signal</keyword>
<comment type="caution">
    <text evidence="9">The sequence shown here is derived from an EMBL/GenBank/DDBJ whole genome shotgun (WGS) entry which is preliminary data.</text>
</comment>
<evidence type="ECO:0000259" key="8">
    <source>
        <dbReference type="SMART" id="SM00082"/>
    </source>
</evidence>
<evidence type="ECO:0000313" key="9">
    <source>
        <dbReference type="EMBL" id="TRY69030.1"/>
    </source>
</evidence>
<keyword evidence="6" id="KW-0472">Membrane</keyword>
<dbReference type="InterPro" id="IPR050328">
    <property type="entry name" value="Dev_Immune_Receptor"/>
</dbReference>
<dbReference type="PANTHER" id="PTHR24373:SF275">
    <property type="entry name" value="TIR DOMAIN-CONTAINING PROTEIN"/>
    <property type="match status" value="1"/>
</dbReference>
<dbReference type="SMART" id="SM00082">
    <property type="entry name" value="LRRCT"/>
    <property type="match status" value="1"/>
</dbReference>
<dbReference type="InterPro" id="IPR032675">
    <property type="entry name" value="LRR_dom_sf"/>
</dbReference>
<evidence type="ECO:0000256" key="1">
    <source>
        <dbReference type="ARBA" id="ARBA00022441"/>
    </source>
</evidence>
<evidence type="ECO:0000256" key="6">
    <source>
        <dbReference type="SAM" id="Phobius"/>
    </source>
</evidence>
<dbReference type="Gene3D" id="3.80.10.10">
    <property type="entry name" value="Ribonuclease Inhibitor"/>
    <property type="match status" value="7"/>
</dbReference>
<reference evidence="9 10" key="1">
    <citation type="journal article" date="2018" name="Nat. Ecol. Evol.">
        <title>Genomic signatures of mitonuclear coevolution across populations of Tigriopus californicus.</title>
        <authorList>
            <person name="Barreto F.S."/>
            <person name="Watson E.T."/>
            <person name="Lima T.G."/>
            <person name="Willett C.S."/>
            <person name="Edmands S."/>
            <person name="Li W."/>
            <person name="Burton R.S."/>
        </authorList>
    </citation>
    <scope>NUCLEOTIDE SEQUENCE [LARGE SCALE GENOMIC DNA]</scope>
    <source>
        <strain evidence="9 10">San Diego</strain>
    </source>
</reference>
<feature type="non-terminal residue" evidence="9">
    <location>
        <position position="1706"/>
    </location>
</feature>
<dbReference type="OMA" id="ICVIRAR"/>
<dbReference type="SMART" id="SM00612">
    <property type="entry name" value="Kelch"/>
    <property type="match status" value="4"/>
</dbReference>
<feature type="domain" description="LRRCT" evidence="8">
    <location>
        <begin position="1099"/>
        <end position="1154"/>
    </location>
</feature>
<name>A0A553NUB0_TIGCA</name>
<keyword evidence="4" id="KW-0677">Repeat</keyword>
<keyword evidence="6" id="KW-1133">Transmembrane helix</keyword>
<dbReference type="Pfam" id="PF01344">
    <property type="entry name" value="Kelch_1"/>
    <property type="match status" value="1"/>
</dbReference>
<gene>
    <name evidence="9" type="ORF">TCAL_01413</name>
</gene>
<evidence type="ECO:0000256" key="5">
    <source>
        <dbReference type="SAM" id="MobiDB-lite"/>
    </source>
</evidence>
<dbReference type="SUPFAM" id="SSF117281">
    <property type="entry name" value="Kelch motif"/>
    <property type="match status" value="1"/>
</dbReference>
<evidence type="ECO:0000256" key="3">
    <source>
        <dbReference type="ARBA" id="ARBA00022729"/>
    </source>
</evidence>
<keyword evidence="1" id="KW-0880">Kelch repeat</keyword>
<dbReference type="SMART" id="SM00364">
    <property type="entry name" value="LRR_BAC"/>
    <property type="match status" value="9"/>
</dbReference>
<evidence type="ECO:0000256" key="2">
    <source>
        <dbReference type="ARBA" id="ARBA00022614"/>
    </source>
</evidence>
<dbReference type="PRINTS" id="PR00019">
    <property type="entry name" value="LEURICHRPT"/>
</dbReference>
<dbReference type="SMART" id="SM00369">
    <property type="entry name" value="LRR_TYP"/>
    <property type="match status" value="28"/>
</dbReference>
<dbReference type="Gene3D" id="2.120.10.80">
    <property type="entry name" value="Kelch-type beta propeller"/>
    <property type="match status" value="1"/>
</dbReference>
<dbReference type="PANTHER" id="PTHR24373">
    <property type="entry name" value="SLIT RELATED LEUCINE-RICH REPEAT NEURONAL PROTEIN"/>
    <property type="match status" value="1"/>
</dbReference>
<feature type="transmembrane region" description="Helical" evidence="6">
    <location>
        <begin position="1392"/>
        <end position="1411"/>
    </location>
</feature>
<evidence type="ECO:0000256" key="4">
    <source>
        <dbReference type="ARBA" id="ARBA00022737"/>
    </source>
</evidence>
<dbReference type="PROSITE" id="PS51450">
    <property type="entry name" value="LRR"/>
    <property type="match status" value="8"/>
</dbReference>